<organism evidence="1 2">
    <name type="scientific">Myotis brandtii</name>
    <name type="common">Brandt's bat</name>
    <dbReference type="NCBI Taxonomy" id="109478"/>
    <lineage>
        <taxon>Eukaryota</taxon>
        <taxon>Metazoa</taxon>
        <taxon>Chordata</taxon>
        <taxon>Craniata</taxon>
        <taxon>Vertebrata</taxon>
        <taxon>Euteleostomi</taxon>
        <taxon>Mammalia</taxon>
        <taxon>Eutheria</taxon>
        <taxon>Laurasiatheria</taxon>
        <taxon>Chiroptera</taxon>
        <taxon>Yangochiroptera</taxon>
        <taxon>Vespertilionidae</taxon>
        <taxon>Myotis</taxon>
    </lineage>
</organism>
<dbReference type="GO" id="GO:0008253">
    <property type="term" value="F:5'-nucleotidase activity"/>
    <property type="evidence" value="ECO:0007669"/>
    <property type="project" value="InterPro"/>
</dbReference>
<dbReference type="GO" id="GO:0000287">
    <property type="term" value="F:magnesium ion binding"/>
    <property type="evidence" value="ECO:0007669"/>
    <property type="project" value="InterPro"/>
</dbReference>
<reference evidence="1 2" key="1">
    <citation type="journal article" date="2013" name="Nat. Commun.">
        <title>Genome analysis reveals insights into physiology and longevity of the Brandt's bat Myotis brandtii.</title>
        <authorList>
            <person name="Seim I."/>
            <person name="Fang X."/>
            <person name="Xiong Z."/>
            <person name="Lobanov A.V."/>
            <person name="Huang Z."/>
            <person name="Ma S."/>
            <person name="Feng Y."/>
            <person name="Turanov A.A."/>
            <person name="Zhu Y."/>
            <person name="Lenz T.L."/>
            <person name="Gerashchenko M.V."/>
            <person name="Fan D."/>
            <person name="Hee Yim S."/>
            <person name="Yao X."/>
            <person name="Jordan D."/>
            <person name="Xiong Y."/>
            <person name="Ma Y."/>
            <person name="Lyapunov A.N."/>
            <person name="Chen G."/>
            <person name="Kulakova O.I."/>
            <person name="Sun Y."/>
            <person name="Lee S.G."/>
            <person name="Bronson R.T."/>
            <person name="Moskalev A.A."/>
            <person name="Sunyaev S.R."/>
            <person name="Zhang G."/>
            <person name="Krogh A."/>
            <person name="Wang J."/>
            <person name="Gladyshev V.N."/>
        </authorList>
    </citation>
    <scope>NUCLEOTIDE SEQUENCE [LARGE SCALE GENOMIC DNA]</scope>
</reference>
<proteinExistence type="predicted"/>
<dbReference type="GO" id="GO:0000166">
    <property type="term" value="F:nucleotide binding"/>
    <property type="evidence" value="ECO:0007669"/>
    <property type="project" value="InterPro"/>
</dbReference>
<dbReference type="AlphaFoldDB" id="S7N029"/>
<keyword evidence="2" id="KW-1185">Reference proteome</keyword>
<name>S7N029_MYOBR</name>
<dbReference type="GO" id="GO:0046085">
    <property type="term" value="P:adenosine metabolic process"/>
    <property type="evidence" value="ECO:0007669"/>
    <property type="project" value="TreeGrafter"/>
</dbReference>
<dbReference type="Proteomes" id="UP000052978">
    <property type="component" value="Unassembled WGS sequence"/>
</dbReference>
<accession>S7N029</accession>
<dbReference type="InterPro" id="IPR010394">
    <property type="entry name" value="5-nucleotidase"/>
</dbReference>
<dbReference type="GO" id="GO:0005829">
    <property type="term" value="C:cytosol"/>
    <property type="evidence" value="ECO:0007669"/>
    <property type="project" value="TreeGrafter"/>
</dbReference>
<gene>
    <name evidence="1" type="ORF">D623_10028956</name>
</gene>
<dbReference type="PANTHER" id="PTHR31367">
    <property type="entry name" value="CYTOSOLIC 5'-NUCLEOTIDASE 1 FAMILY MEMBER"/>
    <property type="match status" value="1"/>
</dbReference>
<dbReference type="Pfam" id="PF06189">
    <property type="entry name" value="5-nucleotidase"/>
    <property type="match status" value="1"/>
</dbReference>
<protein>
    <submittedName>
        <fullName evidence="1">Cytosolic 5'-nucleotidase 1A</fullName>
    </submittedName>
</protein>
<dbReference type="PANTHER" id="PTHR31367:SF2">
    <property type="entry name" value="CYTOSOLIC 5'-NUCLEOTIDASE 1A"/>
    <property type="match status" value="1"/>
</dbReference>
<evidence type="ECO:0000313" key="1">
    <source>
        <dbReference type="EMBL" id="EPQ09240.1"/>
    </source>
</evidence>
<dbReference type="eggNOG" id="ENOG502QRJF">
    <property type="taxonomic scope" value="Eukaryota"/>
</dbReference>
<dbReference type="EMBL" id="KE162671">
    <property type="protein sequence ID" value="EPQ09240.1"/>
    <property type="molecule type" value="Genomic_DNA"/>
</dbReference>
<sequence length="210" mass="23864">MDEEQRIYMEQGVEEYVRYQLQHENEPFSPGPAFPFVKALEAVNKQLRELYPDSEDIFDIVLVTNNHAQVGVRLINSINHYDLFIERFCMTGGNSPICYLKAYHTNLYLSADAEKVREAIDQGIAAATIFSPSRDMAVSQSQLRVAFDGDAVLFSDESERIVKAHGLDRFFEHEKAHENKPLAQVLHKLPRAPEWSQVAPQNLSLAGTKL</sequence>
<dbReference type="GO" id="GO:0009117">
    <property type="term" value="P:nucleotide metabolic process"/>
    <property type="evidence" value="ECO:0007669"/>
    <property type="project" value="InterPro"/>
</dbReference>
<evidence type="ECO:0000313" key="2">
    <source>
        <dbReference type="Proteomes" id="UP000052978"/>
    </source>
</evidence>